<sequence length="102" mass="12434">MKTLNMQDLLKQYKIDVEYIDLDDTFELEDMFHTRSEIVKNLDKLSLDEVKEFLKAEKELSKYLSEIKNRYKTFYKKNVEPINKELRNRLKILKEHISLVYT</sequence>
<gene>
    <name evidence="1" type="ORF">SAMN06264868_1303</name>
</gene>
<name>A0AA45WQ24_9AQUI</name>
<organism evidence="1 2">
    <name type="scientific">Venenivibrio stagnispumantis</name>
    <dbReference type="NCBI Taxonomy" id="407998"/>
    <lineage>
        <taxon>Bacteria</taxon>
        <taxon>Pseudomonadati</taxon>
        <taxon>Aquificota</taxon>
        <taxon>Aquificia</taxon>
        <taxon>Aquificales</taxon>
        <taxon>Hydrogenothermaceae</taxon>
        <taxon>Venenivibrio</taxon>
    </lineage>
</organism>
<evidence type="ECO:0000313" key="2">
    <source>
        <dbReference type="Proteomes" id="UP001157947"/>
    </source>
</evidence>
<dbReference type="EMBL" id="FXTX01000030">
    <property type="protein sequence ID" value="SMP23627.1"/>
    <property type="molecule type" value="Genomic_DNA"/>
</dbReference>
<evidence type="ECO:0000313" key="1">
    <source>
        <dbReference type="EMBL" id="SMP23627.1"/>
    </source>
</evidence>
<accession>A0AA45WQ24</accession>
<protein>
    <submittedName>
        <fullName evidence="1">Uncharacterized protein</fullName>
    </submittedName>
</protein>
<dbReference type="Proteomes" id="UP001157947">
    <property type="component" value="Unassembled WGS sequence"/>
</dbReference>
<proteinExistence type="predicted"/>
<dbReference type="AlphaFoldDB" id="A0AA45WQ24"/>
<reference evidence="1" key="1">
    <citation type="submission" date="2017-05" db="EMBL/GenBank/DDBJ databases">
        <authorList>
            <person name="Varghese N."/>
            <person name="Submissions S."/>
        </authorList>
    </citation>
    <scope>NUCLEOTIDE SEQUENCE</scope>
    <source>
        <strain evidence="1">DSM 18763</strain>
    </source>
</reference>
<keyword evidence="2" id="KW-1185">Reference proteome</keyword>
<comment type="caution">
    <text evidence="1">The sequence shown here is derived from an EMBL/GenBank/DDBJ whole genome shotgun (WGS) entry which is preliminary data.</text>
</comment>